<comment type="similarity">
    <text evidence="8">Belongs to the Bfd family.</text>
</comment>
<evidence type="ECO:0000259" key="10">
    <source>
        <dbReference type="Pfam" id="PF04324"/>
    </source>
</evidence>
<accession>A0ABU0DFS8</accession>
<evidence type="ECO:0000256" key="7">
    <source>
        <dbReference type="ARBA" id="ARBA00039386"/>
    </source>
</evidence>
<protein>
    <recommendedName>
        <fullName evidence="7">Bacterioferritin-associated ferredoxin</fullName>
    </recommendedName>
</protein>
<evidence type="ECO:0000313" key="11">
    <source>
        <dbReference type="EMBL" id="MDQ0347283.1"/>
    </source>
</evidence>
<feature type="compositionally biased region" description="Basic and acidic residues" evidence="9">
    <location>
        <begin position="81"/>
        <end position="103"/>
    </location>
</feature>
<name>A0ABU0DFS8_9HYPH</name>
<feature type="region of interest" description="Disordered" evidence="9">
    <location>
        <begin position="72"/>
        <end position="140"/>
    </location>
</feature>
<reference evidence="11 12" key="1">
    <citation type="submission" date="2023-07" db="EMBL/GenBank/DDBJ databases">
        <title>Genomic Encyclopedia of Type Strains, Phase IV (KMG-IV): sequencing the most valuable type-strain genomes for metagenomic binning, comparative biology and taxonomic classification.</title>
        <authorList>
            <person name="Goeker M."/>
        </authorList>
    </citation>
    <scope>NUCLEOTIDE SEQUENCE [LARGE SCALE GENOMIC DNA]</scope>
    <source>
        <strain evidence="11 12">DSM 1277</strain>
    </source>
</reference>
<evidence type="ECO:0000256" key="3">
    <source>
        <dbReference type="ARBA" id="ARBA00022723"/>
    </source>
</evidence>
<keyword evidence="12" id="KW-1185">Reference proteome</keyword>
<evidence type="ECO:0000256" key="4">
    <source>
        <dbReference type="ARBA" id="ARBA00022982"/>
    </source>
</evidence>
<dbReference type="PANTHER" id="PTHR37424">
    <property type="entry name" value="BACTERIOFERRITIN-ASSOCIATED FERREDOXIN"/>
    <property type="match status" value="1"/>
</dbReference>
<keyword evidence="4" id="KW-0249">Electron transport</keyword>
<comment type="caution">
    <text evidence="11">The sequence shown here is derived from an EMBL/GenBank/DDBJ whole genome shotgun (WGS) entry which is preliminary data.</text>
</comment>
<dbReference type="Proteomes" id="UP001238467">
    <property type="component" value="Unassembled WGS sequence"/>
</dbReference>
<keyword evidence="1" id="KW-0813">Transport</keyword>
<dbReference type="EMBL" id="JAUSUH010000003">
    <property type="protein sequence ID" value="MDQ0347283.1"/>
    <property type="molecule type" value="Genomic_DNA"/>
</dbReference>
<sequence>MIVCSCNVLSDRQIRSAVTETPAPVRTVGQVYRCLGCSAQCGRCARTIRKLLDDVAASACSICPLDCPVSAQAPGQPAQPHAEHSHAEHSHAEHSHAGHDHAGHSHAGHSHAGHSHGEHGHAAHAHGEHAPSNGRHTRTPRRLVTGNHARTAPLAGHVVAAE</sequence>
<feature type="compositionally biased region" description="Basic residues" evidence="9">
    <location>
        <begin position="104"/>
        <end position="114"/>
    </location>
</feature>
<feature type="domain" description="BFD-like [2Fe-2S]-binding" evidence="10">
    <location>
        <begin position="2"/>
        <end position="53"/>
    </location>
</feature>
<evidence type="ECO:0000256" key="8">
    <source>
        <dbReference type="ARBA" id="ARBA00046332"/>
    </source>
</evidence>
<evidence type="ECO:0000256" key="2">
    <source>
        <dbReference type="ARBA" id="ARBA00022714"/>
    </source>
</evidence>
<feature type="compositionally biased region" description="Basic and acidic residues" evidence="9">
    <location>
        <begin position="115"/>
        <end position="129"/>
    </location>
</feature>
<evidence type="ECO:0000256" key="1">
    <source>
        <dbReference type="ARBA" id="ARBA00022448"/>
    </source>
</evidence>
<keyword evidence="6" id="KW-0411">Iron-sulfur</keyword>
<evidence type="ECO:0000313" key="12">
    <source>
        <dbReference type="Proteomes" id="UP001238467"/>
    </source>
</evidence>
<dbReference type="PANTHER" id="PTHR37424:SF1">
    <property type="entry name" value="BACTERIOFERRITIN-ASSOCIATED FERREDOXIN"/>
    <property type="match status" value="1"/>
</dbReference>
<proteinExistence type="inferred from homology"/>
<keyword evidence="2" id="KW-0001">2Fe-2S</keyword>
<dbReference type="Pfam" id="PF04324">
    <property type="entry name" value="Fer2_BFD"/>
    <property type="match status" value="1"/>
</dbReference>
<evidence type="ECO:0000256" key="6">
    <source>
        <dbReference type="ARBA" id="ARBA00023014"/>
    </source>
</evidence>
<dbReference type="InterPro" id="IPR041854">
    <property type="entry name" value="BFD-like_2Fe2S-bd_dom_sf"/>
</dbReference>
<gene>
    <name evidence="11" type="ORF">J2S76_001707</name>
</gene>
<keyword evidence="3" id="KW-0479">Metal-binding</keyword>
<dbReference type="InterPro" id="IPR052371">
    <property type="entry name" value="BFD-associated_ferredoxin"/>
</dbReference>
<evidence type="ECO:0000256" key="9">
    <source>
        <dbReference type="SAM" id="MobiDB-lite"/>
    </source>
</evidence>
<dbReference type="RefSeq" id="WP_307059450.1">
    <property type="nucleotide sequence ID" value="NZ_JAUSUH010000003.1"/>
</dbReference>
<dbReference type="Gene3D" id="1.10.10.1100">
    <property type="entry name" value="BFD-like [2Fe-2S]-binding domain"/>
    <property type="match status" value="1"/>
</dbReference>
<keyword evidence="5" id="KW-0408">Iron</keyword>
<evidence type="ECO:0000256" key="5">
    <source>
        <dbReference type="ARBA" id="ARBA00023004"/>
    </source>
</evidence>
<organism evidence="11 12">
    <name type="scientific">Ancylobacter vacuolatus</name>
    <dbReference type="NCBI Taxonomy" id="223389"/>
    <lineage>
        <taxon>Bacteria</taxon>
        <taxon>Pseudomonadati</taxon>
        <taxon>Pseudomonadota</taxon>
        <taxon>Alphaproteobacteria</taxon>
        <taxon>Hyphomicrobiales</taxon>
        <taxon>Xanthobacteraceae</taxon>
        <taxon>Ancylobacter</taxon>
    </lineage>
</organism>
<dbReference type="InterPro" id="IPR007419">
    <property type="entry name" value="BFD-like_2Fe2S-bd_dom"/>
</dbReference>